<name>A0A396YZA8_9LEPT</name>
<comment type="caution">
    <text evidence="1">The sequence shown here is derived from an EMBL/GenBank/DDBJ whole genome shotgun (WGS) entry which is preliminary data.</text>
</comment>
<protein>
    <submittedName>
        <fullName evidence="1">Uncharacterized protein</fullName>
    </submittedName>
</protein>
<evidence type="ECO:0000313" key="2">
    <source>
        <dbReference type="Proteomes" id="UP000265798"/>
    </source>
</evidence>
<sequence>MDSTLKKGCCGLKVRFPVKSRLIFAEVPGALPRNVSHMRSKIREIKEVYGLNSDFFQSSLSGSMRLI</sequence>
<organism evidence="1 2">
    <name type="scientific">Leptospira stimsonii</name>
    <dbReference type="NCBI Taxonomy" id="2202203"/>
    <lineage>
        <taxon>Bacteria</taxon>
        <taxon>Pseudomonadati</taxon>
        <taxon>Spirochaetota</taxon>
        <taxon>Spirochaetia</taxon>
        <taxon>Leptospirales</taxon>
        <taxon>Leptospiraceae</taxon>
        <taxon>Leptospira</taxon>
    </lineage>
</organism>
<reference evidence="2" key="1">
    <citation type="submission" date="2018-05" db="EMBL/GenBank/DDBJ databases">
        <title>Leptospira yasudae sp. nov. and Leptospira stimsonii sp. nov., two pathogenic species of the genus Leptospira isolated from environmental sources.</title>
        <authorList>
            <person name="Casanovas-Massana A."/>
            <person name="Hamond C."/>
            <person name="Santos L.A."/>
            <person name="Hacker K.P."/>
            <person name="Balassiano I."/>
            <person name="Medeiros M.A."/>
            <person name="Reis M.G."/>
            <person name="Ko A.I."/>
            <person name="Wunder E.A."/>
        </authorList>
    </citation>
    <scope>NUCLEOTIDE SEQUENCE [LARGE SCALE GENOMIC DNA]</scope>
    <source>
        <strain evidence="2">Yale</strain>
    </source>
</reference>
<dbReference type="EMBL" id="QHCT01000005">
    <property type="protein sequence ID" value="RHX87203.1"/>
    <property type="molecule type" value="Genomic_DNA"/>
</dbReference>
<proteinExistence type="predicted"/>
<gene>
    <name evidence="1" type="ORF">DLM75_16985</name>
</gene>
<dbReference type="Proteomes" id="UP000265798">
    <property type="component" value="Unassembled WGS sequence"/>
</dbReference>
<dbReference type="AlphaFoldDB" id="A0A396YZA8"/>
<accession>A0A396YZA8</accession>
<evidence type="ECO:0000313" key="1">
    <source>
        <dbReference type="EMBL" id="RHX87203.1"/>
    </source>
</evidence>